<reference evidence="8" key="1">
    <citation type="submission" date="2019-03" db="EMBL/GenBank/DDBJ databases">
        <authorList>
            <person name="Hao L."/>
        </authorList>
    </citation>
    <scope>NUCLEOTIDE SEQUENCE</scope>
</reference>
<dbReference type="InterPro" id="IPR002510">
    <property type="entry name" value="Metalloprtase-TldD/E_N"/>
</dbReference>
<keyword evidence="2 8" id="KW-0645">Protease</keyword>
<dbReference type="GO" id="GO:0005829">
    <property type="term" value="C:cytosol"/>
    <property type="evidence" value="ECO:0007669"/>
    <property type="project" value="TreeGrafter"/>
</dbReference>
<evidence type="ECO:0000256" key="3">
    <source>
        <dbReference type="ARBA" id="ARBA00022801"/>
    </source>
</evidence>
<keyword evidence="4" id="KW-0482">Metalloprotease</keyword>
<evidence type="ECO:0000259" key="7">
    <source>
        <dbReference type="Pfam" id="PF19290"/>
    </source>
</evidence>
<name>A0A485M2M6_9ZZZZ</name>
<organism evidence="8">
    <name type="scientific">anaerobic digester metagenome</name>
    <dbReference type="NCBI Taxonomy" id="1263854"/>
    <lineage>
        <taxon>unclassified sequences</taxon>
        <taxon>metagenomes</taxon>
        <taxon>ecological metagenomes</taxon>
    </lineage>
</organism>
<dbReference type="Pfam" id="PF19290">
    <property type="entry name" value="PmbA_TldD_2nd"/>
    <property type="match status" value="1"/>
</dbReference>
<dbReference type="GO" id="GO:0008237">
    <property type="term" value="F:metallopeptidase activity"/>
    <property type="evidence" value="ECO:0007669"/>
    <property type="project" value="UniProtKB-KW"/>
</dbReference>
<dbReference type="PANTHER" id="PTHR30624:SF4">
    <property type="entry name" value="METALLOPROTEASE TLDD"/>
    <property type="match status" value="1"/>
</dbReference>
<dbReference type="Gene3D" id="3.30.2290.10">
    <property type="entry name" value="PmbA/TldD superfamily"/>
    <property type="match status" value="1"/>
</dbReference>
<dbReference type="InterPro" id="IPR025502">
    <property type="entry name" value="TldD"/>
</dbReference>
<evidence type="ECO:0000256" key="2">
    <source>
        <dbReference type="ARBA" id="ARBA00022670"/>
    </source>
</evidence>
<accession>A0A485M2M6</accession>
<dbReference type="InterPro" id="IPR051463">
    <property type="entry name" value="Peptidase_U62_metallo"/>
</dbReference>
<dbReference type="InterPro" id="IPR045569">
    <property type="entry name" value="Metalloprtase-TldD/E_C"/>
</dbReference>
<dbReference type="PIRSF" id="PIRSF004919">
    <property type="entry name" value="TldD"/>
    <property type="match status" value="1"/>
</dbReference>
<keyword evidence="3" id="KW-0378">Hydrolase</keyword>
<feature type="domain" description="Metalloprotease TldD/E C-terminal" evidence="6">
    <location>
        <begin position="228"/>
        <end position="459"/>
    </location>
</feature>
<dbReference type="InterPro" id="IPR036059">
    <property type="entry name" value="TldD/PmbA_sf"/>
</dbReference>
<dbReference type="InterPro" id="IPR035068">
    <property type="entry name" value="TldD/PmbA_N"/>
</dbReference>
<feature type="domain" description="Metalloprotease TldD/E central" evidence="7">
    <location>
        <begin position="112"/>
        <end position="219"/>
    </location>
</feature>
<dbReference type="EMBL" id="CAADRM010000125">
    <property type="protein sequence ID" value="VFU16987.1"/>
    <property type="molecule type" value="Genomic_DNA"/>
</dbReference>
<proteinExistence type="inferred from homology"/>
<dbReference type="PANTHER" id="PTHR30624">
    <property type="entry name" value="UNCHARACTERIZED PROTEIN TLDD AND PMBA"/>
    <property type="match status" value="1"/>
</dbReference>
<evidence type="ECO:0000256" key="1">
    <source>
        <dbReference type="ARBA" id="ARBA00005836"/>
    </source>
</evidence>
<evidence type="ECO:0000313" key="8">
    <source>
        <dbReference type="EMBL" id="VFU16987.1"/>
    </source>
</evidence>
<comment type="similarity">
    <text evidence="1">Belongs to the peptidase U62 family.</text>
</comment>
<evidence type="ECO:0000259" key="6">
    <source>
        <dbReference type="Pfam" id="PF19289"/>
    </source>
</evidence>
<sequence length="468" mass="49789">METSLSGIPFERLLKKALKNGGDFSEVYFEHKQGTSIVSEARRIERFVSTTESGLGLRVVVGDRSAYAYTNDFSALDELADTVAAAVKRGSFEQAISLERRPVREVVLSRIDPTGVDPDKKIEMVNRAQTKAWGYDPSVAQVKVMYGDGVRSVVVANSKGFIVEDRRDSIVFVVQGVVARDSLIETGYEPVGGARGFELLEEDPPELIAERALSRALQTLKARRAPAGTMPVVLSSEAGGTMVHEAIGHGLEADLAGEGLSVYSGQIGKKVASDVITVIDDGTIKGLRGSMGYDDEGNPATRTVLVENGILKAYLTDFITSMKFGLPLSGNGRRESYRNRPIPRMSNTMIQPGTLKPEEILTKVDKGVFVKKMGGGQVNTVNGDFVFNIAEGYLIENGKVGEPIRGATLIGNGPKILGSITHVGNDLGFGIGTCGKDGQGVGVADAQPTLLIPEITVGGEIGSAPSEG</sequence>
<feature type="domain" description="Metalloprotease TldD/E N-terminal" evidence="5">
    <location>
        <begin position="26"/>
        <end position="88"/>
    </location>
</feature>
<protein>
    <submittedName>
        <fullName evidence="8">Protease TldD</fullName>
    </submittedName>
</protein>
<gene>
    <name evidence="8" type="ORF">SCFA_60011</name>
</gene>
<dbReference type="AlphaFoldDB" id="A0A485M2M6"/>
<dbReference type="Pfam" id="PF01523">
    <property type="entry name" value="PmbA_TldD_1st"/>
    <property type="match status" value="1"/>
</dbReference>
<evidence type="ECO:0000259" key="5">
    <source>
        <dbReference type="Pfam" id="PF01523"/>
    </source>
</evidence>
<dbReference type="InterPro" id="IPR045570">
    <property type="entry name" value="Metalloprtase-TldD/E_cen_dom"/>
</dbReference>
<dbReference type="SUPFAM" id="SSF111283">
    <property type="entry name" value="Putative modulator of DNA gyrase, PmbA/TldD"/>
    <property type="match status" value="1"/>
</dbReference>
<dbReference type="GO" id="GO:0006508">
    <property type="term" value="P:proteolysis"/>
    <property type="evidence" value="ECO:0007669"/>
    <property type="project" value="UniProtKB-KW"/>
</dbReference>
<dbReference type="Pfam" id="PF19289">
    <property type="entry name" value="PmbA_TldD_3rd"/>
    <property type="match status" value="1"/>
</dbReference>
<evidence type="ECO:0000256" key="4">
    <source>
        <dbReference type="ARBA" id="ARBA00023049"/>
    </source>
</evidence>